<dbReference type="PANTHER" id="PTHR21071:SF4">
    <property type="entry name" value="UDP-N-ACETYLENOLPYRUVOYLGLUCOSAMINE REDUCTASE"/>
    <property type="match status" value="1"/>
</dbReference>
<evidence type="ECO:0000259" key="4">
    <source>
        <dbReference type="Pfam" id="PF02873"/>
    </source>
</evidence>
<comment type="caution">
    <text evidence="5">The sequence shown here is derived from an EMBL/GenBank/DDBJ whole genome shotgun (WGS) entry which is preliminary data.</text>
</comment>
<dbReference type="InterPro" id="IPR003170">
    <property type="entry name" value="MurB"/>
</dbReference>
<proteinExistence type="predicted"/>
<dbReference type="GO" id="GO:0008762">
    <property type="term" value="F:UDP-N-acetylmuramate dehydrogenase activity"/>
    <property type="evidence" value="ECO:0007669"/>
    <property type="project" value="InterPro"/>
</dbReference>
<evidence type="ECO:0000256" key="1">
    <source>
        <dbReference type="ARBA" id="ARBA00001974"/>
    </source>
</evidence>
<dbReference type="AlphaFoldDB" id="A0A845M2C0"/>
<dbReference type="Gene3D" id="3.90.78.10">
    <property type="entry name" value="UDP-N-acetylenolpyruvoylglucosamine reductase, C-terminal domain"/>
    <property type="match status" value="1"/>
</dbReference>
<evidence type="ECO:0000313" key="6">
    <source>
        <dbReference type="Proteomes" id="UP000467322"/>
    </source>
</evidence>
<dbReference type="EMBL" id="WTUX01000013">
    <property type="protein sequence ID" value="MZR13706.1"/>
    <property type="molecule type" value="Genomic_DNA"/>
</dbReference>
<dbReference type="InterPro" id="IPR036635">
    <property type="entry name" value="MurB_C_sf"/>
</dbReference>
<name>A0A845M2C0_9RHOB</name>
<dbReference type="Proteomes" id="UP000467322">
    <property type="component" value="Unassembled WGS sequence"/>
</dbReference>
<dbReference type="Pfam" id="PF02873">
    <property type="entry name" value="MurB_C"/>
    <property type="match status" value="1"/>
</dbReference>
<comment type="cofactor">
    <cofactor evidence="1">
        <name>FAD</name>
        <dbReference type="ChEBI" id="CHEBI:57692"/>
    </cofactor>
</comment>
<dbReference type="GO" id="GO:0071555">
    <property type="term" value="P:cell wall organization"/>
    <property type="evidence" value="ECO:0007669"/>
    <property type="project" value="TreeGrafter"/>
</dbReference>
<dbReference type="RefSeq" id="WP_161351841.1">
    <property type="nucleotide sequence ID" value="NZ_WTUX01000013.1"/>
</dbReference>
<dbReference type="SUPFAM" id="SSF56194">
    <property type="entry name" value="Uridine diphospho-N-Acetylenolpyruvylglucosamine reductase, MurB, C-terminal domain"/>
    <property type="match status" value="1"/>
</dbReference>
<sequence length="62" mass="6366">MGLKGHRIGGAGFSDKNALVLVNHGAARHKDFAALPSLAKERVGARFGLGIAQEPVAMGDAL</sequence>
<protein>
    <recommendedName>
        <fullName evidence="2">UDP-N-acetylenolpyruvoylglucosamine reductase</fullName>
    </recommendedName>
    <alternativeName>
        <fullName evidence="3">UDP-N-acetylmuramate dehydrogenase</fullName>
    </alternativeName>
</protein>
<dbReference type="GO" id="GO:0050660">
    <property type="term" value="F:flavin adenine dinucleotide binding"/>
    <property type="evidence" value="ECO:0007669"/>
    <property type="project" value="TreeGrafter"/>
</dbReference>
<gene>
    <name evidence="5" type="ORF">GQE99_11835</name>
</gene>
<reference evidence="5 6" key="1">
    <citation type="submission" date="2019-12" db="EMBL/GenBank/DDBJ databases">
        <title>Maritimibacter sp. nov. sp. isolated from sea sand.</title>
        <authorList>
            <person name="Kim J."/>
            <person name="Jeong S.E."/>
            <person name="Jung H.S."/>
            <person name="Jeon C.O."/>
        </authorList>
    </citation>
    <scope>NUCLEOTIDE SEQUENCE [LARGE SCALE GENOMIC DNA]</scope>
    <source>
        <strain evidence="5 6">DP07</strain>
    </source>
</reference>
<keyword evidence="6" id="KW-1185">Reference proteome</keyword>
<dbReference type="GO" id="GO:0005829">
    <property type="term" value="C:cytosol"/>
    <property type="evidence" value="ECO:0007669"/>
    <property type="project" value="TreeGrafter"/>
</dbReference>
<organism evidence="5 6">
    <name type="scientific">Maritimibacter harenae</name>
    <dbReference type="NCBI Taxonomy" id="2606218"/>
    <lineage>
        <taxon>Bacteria</taxon>
        <taxon>Pseudomonadati</taxon>
        <taxon>Pseudomonadota</taxon>
        <taxon>Alphaproteobacteria</taxon>
        <taxon>Rhodobacterales</taxon>
        <taxon>Roseobacteraceae</taxon>
        <taxon>Maritimibacter</taxon>
    </lineage>
</organism>
<accession>A0A845M2C0</accession>
<evidence type="ECO:0000256" key="2">
    <source>
        <dbReference type="ARBA" id="ARBA00015188"/>
    </source>
</evidence>
<evidence type="ECO:0000256" key="3">
    <source>
        <dbReference type="ARBA" id="ARBA00031026"/>
    </source>
</evidence>
<dbReference type="PANTHER" id="PTHR21071">
    <property type="entry name" value="UDP-N-ACETYLENOLPYRUVOYLGLUCOSAMINE REDUCTASE"/>
    <property type="match status" value="1"/>
</dbReference>
<dbReference type="InterPro" id="IPR011601">
    <property type="entry name" value="MurB_C"/>
</dbReference>
<feature type="domain" description="UDP-N-acetylenolpyruvoylglucosamine reductase C-terminal" evidence="4">
    <location>
        <begin position="1"/>
        <end position="56"/>
    </location>
</feature>
<evidence type="ECO:0000313" key="5">
    <source>
        <dbReference type="EMBL" id="MZR13706.1"/>
    </source>
</evidence>